<dbReference type="GO" id="GO:0000981">
    <property type="term" value="F:DNA-binding transcription factor activity, RNA polymerase II-specific"/>
    <property type="evidence" value="ECO:0007669"/>
    <property type="project" value="InterPro"/>
</dbReference>
<accession>A0A6A6CYN7</accession>
<dbReference type="SMART" id="SM00066">
    <property type="entry name" value="GAL4"/>
    <property type="match status" value="1"/>
</dbReference>
<feature type="region of interest" description="Disordered" evidence="3">
    <location>
        <begin position="160"/>
        <end position="236"/>
    </location>
</feature>
<feature type="compositionally biased region" description="Low complexity" evidence="3">
    <location>
        <begin position="79"/>
        <end position="102"/>
    </location>
</feature>
<proteinExistence type="predicted"/>
<dbReference type="InterPro" id="IPR021858">
    <property type="entry name" value="Fun_TF"/>
</dbReference>
<dbReference type="PANTHER" id="PTHR37534:SF47">
    <property type="entry name" value="ZN(2)-C6 FUNGAL-TYPE DOMAIN-CONTAINING PROTEIN"/>
    <property type="match status" value="1"/>
</dbReference>
<dbReference type="PROSITE" id="PS50048">
    <property type="entry name" value="ZN2_CY6_FUNGAL_2"/>
    <property type="match status" value="1"/>
</dbReference>
<reference evidence="5" key="1">
    <citation type="journal article" date="2020" name="Stud. Mycol.">
        <title>101 Dothideomycetes genomes: a test case for predicting lifestyles and emergence of pathogens.</title>
        <authorList>
            <person name="Haridas S."/>
            <person name="Albert R."/>
            <person name="Binder M."/>
            <person name="Bloem J."/>
            <person name="Labutti K."/>
            <person name="Salamov A."/>
            <person name="Andreopoulos B."/>
            <person name="Baker S."/>
            <person name="Barry K."/>
            <person name="Bills G."/>
            <person name="Bluhm B."/>
            <person name="Cannon C."/>
            <person name="Castanera R."/>
            <person name="Culley D."/>
            <person name="Daum C."/>
            <person name="Ezra D."/>
            <person name="Gonzalez J."/>
            <person name="Henrissat B."/>
            <person name="Kuo A."/>
            <person name="Liang C."/>
            <person name="Lipzen A."/>
            <person name="Lutzoni F."/>
            <person name="Magnuson J."/>
            <person name="Mondo S."/>
            <person name="Nolan M."/>
            <person name="Ohm R."/>
            <person name="Pangilinan J."/>
            <person name="Park H.-J."/>
            <person name="Ramirez L."/>
            <person name="Alfaro M."/>
            <person name="Sun H."/>
            <person name="Tritt A."/>
            <person name="Yoshinaga Y."/>
            <person name="Zwiers L.-H."/>
            <person name="Turgeon B."/>
            <person name="Goodwin S."/>
            <person name="Spatafora J."/>
            <person name="Crous P."/>
            <person name="Grigoriev I."/>
        </authorList>
    </citation>
    <scope>NUCLEOTIDE SEQUENCE</scope>
    <source>
        <strain evidence="5">ATCC 36951</strain>
    </source>
</reference>
<organism evidence="5 6">
    <name type="scientific">Zasmidium cellare ATCC 36951</name>
    <dbReference type="NCBI Taxonomy" id="1080233"/>
    <lineage>
        <taxon>Eukaryota</taxon>
        <taxon>Fungi</taxon>
        <taxon>Dikarya</taxon>
        <taxon>Ascomycota</taxon>
        <taxon>Pezizomycotina</taxon>
        <taxon>Dothideomycetes</taxon>
        <taxon>Dothideomycetidae</taxon>
        <taxon>Mycosphaerellales</taxon>
        <taxon>Mycosphaerellaceae</taxon>
        <taxon>Zasmidium</taxon>
    </lineage>
</organism>
<dbReference type="GO" id="GO:0005634">
    <property type="term" value="C:nucleus"/>
    <property type="evidence" value="ECO:0007669"/>
    <property type="project" value="UniProtKB-SubCell"/>
</dbReference>
<dbReference type="Gene3D" id="4.10.240.10">
    <property type="entry name" value="Zn(2)-C6 fungal-type DNA-binding domain"/>
    <property type="match status" value="1"/>
</dbReference>
<feature type="compositionally biased region" description="Low complexity" evidence="3">
    <location>
        <begin position="19"/>
        <end position="45"/>
    </location>
</feature>
<evidence type="ECO:0000313" key="5">
    <source>
        <dbReference type="EMBL" id="KAF2172201.1"/>
    </source>
</evidence>
<gene>
    <name evidence="5" type="ORF">M409DRAFT_62976</name>
</gene>
<evidence type="ECO:0000259" key="4">
    <source>
        <dbReference type="PROSITE" id="PS50048"/>
    </source>
</evidence>
<dbReference type="SUPFAM" id="SSF57701">
    <property type="entry name" value="Zn2/Cys6 DNA-binding domain"/>
    <property type="match status" value="1"/>
</dbReference>
<dbReference type="PANTHER" id="PTHR37534">
    <property type="entry name" value="TRANSCRIPTIONAL ACTIVATOR PROTEIN UGA3"/>
    <property type="match status" value="1"/>
</dbReference>
<name>A0A6A6CYN7_ZASCE</name>
<dbReference type="OrthoDB" id="3886144at2759"/>
<feature type="domain" description="Zn(2)-C6 fungal-type" evidence="4">
    <location>
        <begin position="112"/>
        <end position="140"/>
    </location>
</feature>
<dbReference type="Proteomes" id="UP000799537">
    <property type="component" value="Unassembled WGS sequence"/>
</dbReference>
<dbReference type="CDD" id="cd02228">
    <property type="entry name" value="cupin_EutQ"/>
    <property type="match status" value="1"/>
</dbReference>
<dbReference type="InterPro" id="IPR008579">
    <property type="entry name" value="UGlyAH_Cupin_dom"/>
</dbReference>
<evidence type="ECO:0000256" key="2">
    <source>
        <dbReference type="ARBA" id="ARBA00023242"/>
    </source>
</evidence>
<dbReference type="AlphaFoldDB" id="A0A6A6CYN7"/>
<dbReference type="CDD" id="cd00067">
    <property type="entry name" value="GAL4"/>
    <property type="match status" value="1"/>
</dbReference>
<dbReference type="Gene3D" id="2.60.120.10">
    <property type="entry name" value="Jelly Rolls"/>
    <property type="match status" value="1"/>
</dbReference>
<dbReference type="SUPFAM" id="SSF51182">
    <property type="entry name" value="RmlC-like cupins"/>
    <property type="match status" value="1"/>
</dbReference>
<feature type="compositionally biased region" description="Basic and acidic residues" evidence="3">
    <location>
        <begin position="219"/>
        <end position="235"/>
    </location>
</feature>
<comment type="subcellular location">
    <subcellularLocation>
        <location evidence="1">Nucleus</location>
    </subcellularLocation>
</comment>
<dbReference type="EMBL" id="ML993581">
    <property type="protein sequence ID" value="KAF2172201.1"/>
    <property type="molecule type" value="Genomic_DNA"/>
</dbReference>
<protein>
    <recommendedName>
        <fullName evidence="4">Zn(2)-C6 fungal-type domain-containing protein</fullName>
    </recommendedName>
</protein>
<dbReference type="Pfam" id="PF00172">
    <property type="entry name" value="Zn_clus"/>
    <property type="match status" value="1"/>
</dbReference>
<dbReference type="GO" id="GO:0000976">
    <property type="term" value="F:transcription cis-regulatory region binding"/>
    <property type="evidence" value="ECO:0007669"/>
    <property type="project" value="TreeGrafter"/>
</dbReference>
<dbReference type="GO" id="GO:0008270">
    <property type="term" value="F:zinc ion binding"/>
    <property type="evidence" value="ECO:0007669"/>
    <property type="project" value="InterPro"/>
</dbReference>
<dbReference type="GeneID" id="54568661"/>
<keyword evidence="6" id="KW-1185">Reference proteome</keyword>
<dbReference type="InterPro" id="IPR036864">
    <property type="entry name" value="Zn2-C6_fun-type_DNA-bd_sf"/>
</dbReference>
<dbReference type="InterPro" id="IPR011051">
    <property type="entry name" value="RmlC_Cupin_sf"/>
</dbReference>
<evidence type="ECO:0000313" key="6">
    <source>
        <dbReference type="Proteomes" id="UP000799537"/>
    </source>
</evidence>
<evidence type="ECO:0000256" key="1">
    <source>
        <dbReference type="ARBA" id="ARBA00004123"/>
    </source>
</evidence>
<feature type="region of interest" description="Disordered" evidence="3">
    <location>
        <begin position="1"/>
        <end position="111"/>
    </location>
</feature>
<dbReference type="InterPro" id="IPR014710">
    <property type="entry name" value="RmlC-like_jellyroll"/>
</dbReference>
<dbReference type="InterPro" id="IPR001138">
    <property type="entry name" value="Zn2Cys6_DnaBD"/>
</dbReference>
<evidence type="ECO:0000256" key="3">
    <source>
        <dbReference type="SAM" id="MobiDB-lite"/>
    </source>
</evidence>
<keyword evidence="2" id="KW-0539">Nucleus</keyword>
<dbReference type="GO" id="GO:0045944">
    <property type="term" value="P:positive regulation of transcription by RNA polymerase II"/>
    <property type="evidence" value="ECO:0007669"/>
    <property type="project" value="TreeGrafter"/>
</dbReference>
<dbReference type="Pfam" id="PF11951">
    <property type="entry name" value="Fungal_trans_2"/>
    <property type="match status" value="1"/>
</dbReference>
<dbReference type="Pfam" id="PF05899">
    <property type="entry name" value="Cupin_3"/>
    <property type="match status" value="1"/>
</dbReference>
<dbReference type="PROSITE" id="PS00463">
    <property type="entry name" value="ZN2_CY6_FUNGAL_1"/>
    <property type="match status" value="1"/>
</dbReference>
<sequence length="976" mass="107258">MADGARSPLPFPSPSAILGDNAPTTPPAAARAGAGDAKASSSASANKKDKHHTRRPSKDTAKKIAAPRKAASAIENKDATTAAAAAPANSNTSSGNGNAAAARPKQTKSRNGCLTCKAKRLKCGEEKPGCLNCAKRNVTCGGYKKVFQWRDYGQPMIKTNLAGNKQGLPPALPEASKSTGSIPDAPPPPPLQVQKQGSRTASPHKGNSPPQDSAFTTPEEEHPEPAPPPDRKDSTTDEFASVNFDAQNAFAYRSRSLSPGLLTGRTPTVTECLESDPFKVIDNQQDFVPFSLPEDMHLPLWSAGPHEPDLLQAGILGDDFLVEQLQAEHSHMMGINTPTSFDSGSLDDHALFNGMGPMPQFFMSPDLAMGSPESLATRFDRMTCGILSIMDGPTENPWRTLIWPMAQSSPALFHAVLAMTAFHSAHDNPTFRLIGQEHKMLSIRNIQEGIRDNSMNDQTAIATALALGFSESWDQHTATGNTHIKGAQALVKRALDQHRERPLHGADLKRLKFLCNAWVYMDVIARLTSVDSDESNDFDRTFLFEPNASRLVMGHGQTRNRGFGIDFGMEIDARLDPLMGCAGTLFPLIGRVANLVRKVCRSQTNNPWIVSLARDLKIMLDEWDPPEEIECPEDPTTGVQHTLQTGEAYRWATLLHLHQAVPELPSMTSAEFAQKVLACLATVPVMSRTIIVQIYPLMVAGCEAADPDDRQWVRERWHAMMDRMRIGVIEKCLTVTEEVWRRKDVYEAKPVTHRKLVKTADLNPARRRGVPLPRRSTDSPDNNEIGRTGIVFSYIDTDSEPMAATLKDVRGPDPDLQRWRRDSSDRVTVDPAYSVRGHLHWVGVMWDWAWEVTMGSNETPIAMTYYPKAQETKPPLIANENAFLGDVSSSEKNDPKAPISAGFYRLEKGTPLVYKYTYHEMKIILEGSFQISDETGKTVTGTKGDVFYFPAGCTITFTTEDYGLAFYTGQRKEGGA</sequence>
<dbReference type="RefSeq" id="XP_033673090.1">
    <property type="nucleotide sequence ID" value="XM_033815389.1"/>
</dbReference>